<reference evidence="1" key="1">
    <citation type="submission" date="2019-08" db="EMBL/GenBank/DDBJ databases">
        <authorList>
            <person name="Kucharzyk K."/>
            <person name="Murdoch R.W."/>
            <person name="Higgins S."/>
            <person name="Loffler F."/>
        </authorList>
    </citation>
    <scope>NUCLEOTIDE SEQUENCE</scope>
</reference>
<organism evidence="1">
    <name type="scientific">bioreactor metagenome</name>
    <dbReference type="NCBI Taxonomy" id="1076179"/>
    <lineage>
        <taxon>unclassified sequences</taxon>
        <taxon>metagenomes</taxon>
        <taxon>ecological metagenomes</taxon>
    </lineage>
</organism>
<proteinExistence type="predicted"/>
<dbReference type="EMBL" id="VSSQ01068769">
    <property type="protein sequence ID" value="MPN20910.1"/>
    <property type="molecule type" value="Genomic_DNA"/>
</dbReference>
<sequence>MIEQQRVAVRRRAGHLGHADGAACACGVVDDDGGAIQGFAQCFRQITRDAVGGAACGERDHDGDGLALFRVALCGHAKCRDDGGSGYGEFECLLHDDPDERGRHRKKDSQYSH</sequence>
<comment type="caution">
    <text evidence="1">The sequence shown here is derived from an EMBL/GenBank/DDBJ whole genome shotgun (WGS) entry which is preliminary data.</text>
</comment>
<protein>
    <submittedName>
        <fullName evidence="1">Uncharacterized protein</fullName>
    </submittedName>
</protein>
<name>A0A645G4R5_9ZZZZ</name>
<gene>
    <name evidence="1" type="ORF">SDC9_168289</name>
</gene>
<dbReference type="AlphaFoldDB" id="A0A645G4R5"/>
<evidence type="ECO:0000313" key="1">
    <source>
        <dbReference type="EMBL" id="MPN20910.1"/>
    </source>
</evidence>
<accession>A0A645G4R5</accession>